<dbReference type="InterPro" id="IPR008311">
    <property type="entry name" value="UCP028101"/>
</dbReference>
<evidence type="ECO:0000313" key="3">
    <source>
        <dbReference type="Proteomes" id="UP001165384"/>
    </source>
</evidence>
<accession>A0ABS9K7G3</accession>
<feature type="signal peptide" evidence="1">
    <location>
        <begin position="1"/>
        <end position="28"/>
    </location>
</feature>
<keyword evidence="1" id="KW-0732">Signal</keyword>
<gene>
    <name evidence="2" type="ORF">LZ012_19000</name>
</gene>
<dbReference type="InterPro" id="IPR015943">
    <property type="entry name" value="WD40/YVTN_repeat-like_dom_sf"/>
</dbReference>
<dbReference type="PROSITE" id="PS51318">
    <property type="entry name" value="TAT"/>
    <property type="match status" value="1"/>
</dbReference>
<feature type="chain" id="PRO_5045445441" evidence="1">
    <location>
        <begin position="29"/>
        <end position="380"/>
    </location>
</feature>
<dbReference type="SUPFAM" id="SSF63829">
    <property type="entry name" value="Calcium-dependent phosphotriesterase"/>
    <property type="match status" value="1"/>
</dbReference>
<evidence type="ECO:0000256" key="1">
    <source>
        <dbReference type="SAM" id="SignalP"/>
    </source>
</evidence>
<name>A0ABS9K7G3_9RHOO</name>
<organism evidence="2 3">
    <name type="scientific">Dechloromonas hankyongensis</name>
    <dbReference type="NCBI Taxonomy" id="2908002"/>
    <lineage>
        <taxon>Bacteria</taxon>
        <taxon>Pseudomonadati</taxon>
        <taxon>Pseudomonadota</taxon>
        <taxon>Betaproteobacteria</taxon>
        <taxon>Rhodocyclales</taxon>
        <taxon>Azonexaceae</taxon>
        <taxon>Dechloromonas</taxon>
    </lineage>
</organism>
<dbReference type="Pfam" id="PF07433">
    <property type="entry name" value="DUF1513"/>
    <property type="match status" value="1"/>
</dbReference>
<dbReference type="Gene3D" id="2.130.10.10">
    <property type="entry name" value="YVTN repeat-like/Quinoprotein amine dehydrogenase"/>
    <property type="match status" value="1"/>
</dbReference>
<dbReference type="EMBL" id="JAKLTN010000008">
    <property type="protein sequence ID" value="MCG2579083.1"/>
    <property type="molecule type" value="Genomic_DNA"/>
</dbReference>
<evidence type="ECO:0000313" key="2">
    <source>
        <dbReference type="EMBL" id="MCG2579083.1"/>
    </source>
</evidence>
<sequence length="380" mass="40788">MSHPMQRRDFLKLAGACGLLAQGGMVLAAGDKEPQRALVAAAWRGPNPTDTYHAGVLVADWGRKKLDIFHSVPLPTRPHGLLPEPDGSLLVAGVRPGTWLMRIDAEGKVVRQIDIEASANVLLNGHAILGKAGDVVFTTETDFASGRGKIGVRDRVTLAKLDEWDSGGLEPHQVLLDADGHLVVANGGIPRNRADKKYDLQRMDSSLVRLDAKTGKLLRQWKLADTRLSLRHIAWSTAPDGERRLGVAMQAEHGEAAQRSQAPLLAVLEGDELVVPTRANDGFGYGGDLAAAYNGGFVVSSNQAGLAQLWHPGAPDKLTPVVELQEAYAMAEWNGPKPGGGVLVSTALGLVRWHPIAKPVFLAWPKPMALDNHWALISEA</sequence>
<dbReference type="Proteomes" id="UP001165384">
    <property type="component" value="Unassembled WGS sequence"/>
</dbReference>
<protein>
    <submittedName>
        <fullName evidence="2">DUF1513 domain-containing protein</fullName>
    </submittedName>
</protein>
<dbReference type="RefSeq" id="WP_275712535.1">
    <property type="nucleotide sequence ID" value="NZ_JAKLTN010000008.1"/>
</dbReference>
<proteinExistence type="predicted"/>
<keyword evidence="3" id="KW-1185">Reference proteome</keyword>
<comment type="caution">
    <text evidence="2">The sequence shown here is derived from an EMBL/GenBank/DDBJ whole genome shotgun (WGS) entry which is preliminary data.</text>
</comment>
<dbReference type="InterPro" id="IPR006311">
    <property type="entry name" value="TAT_signal"/>
</dbReference>
<reference evidence="2" key="1">
    <citation type="submission" date="2022-01" db="EMBL/GenBank/DDBJ databases">
        <authorList>
            <person name="Jo J.-H."/>
            <person name="Im W.-T."/>
        </authorList>
    </citation>
    <scope>NUCLEOTIDE SEQUENCE</scope>
    <source>
        <strain evidence="2">XY25</strain>
    </source>
</reference>